<sequence length="292" mass="30372">MRPLTSLALLAALAAAASPSVRADWRTKAAREAAEYAAKKFGRTAVKEGTETLAERIAAGAARHGDDMITAVRKVGPKALTLADEAGEQAPAAVRILSRHGEEAAVWVLGRPGAMRLLARHGDDAAEALVKHKGLAEPVIERLGGPAVDAFRAVGPRSGRRLAMMAQDGGDLAAIGRTPEVLGVIGRLGDPAMDFIWRNKGALTVGATLTAFLARPEAFIDGTNRLAGTVAENAVKPAVQEAVGAFAWLLRAATVLIVLIPAGTAFLAIRHPQAAAVLGRAIARHMAKGRNP</sequence>
<keyword evidence="1" id="KW-0472">Membrane</keyword>
<dbReference type="EMBL" id="RYZH01000002">
    <property type="protein sequence ID" value="RUL89423.1"/>
    <property type="molecule type" value="Genomic_DNA"/>
</dbReference>
<keyword evidence="1" id="KW-0812">Transmembrane</keyword>
<dbReference type="OrthoDB" id="279119at2"/>
<proteinExistence type="predicted"/>
<evidence type="ECO:0000256" key="1">
    <source>
        <dbReference type="SAM" id="Phobius"/>
    </source>
</evidence>
<gene>
    <name evidence="3" type="ORF">TsocGM_01235</name>
</gene>
<keyword evidence="4" id="KW-1185">Reference proteome</keyword>
<evidence type="ECO:0000256" key="2">
    <source>
        <dbReference type="SAM" id="SignalP"/>
    </source>
</evidence>
<dbReference type="AlphaFoldDB" id="A0A432MPM8"/>
<feature type="chain" id="PRO_5019552319" description="DUF4197 domain-containing protein" evidence="2">
    <location>
        <begin position="24"/>
        <end position="292"/>
    </location>
</feature>
<protein>
    <recommendedName>
        <fullName evidence="5">DUF4197 domain-containing protein</fullName>
    </recommendedName>
</protein>
<feature type="transmembrane region" description="Helical" evidence="1">
    <location>
        <begin position="245"/>
        <end position="269"/>
    </location>
</feature>
<feature type="signal peptide" evidence="2">
    <location>
        <begin position="1"/>
        <end position="23"/>
    </location>
</feature>
<accession>A0A432MPM8</accession>
<evidence type="ECO:0000313" key="4">
    <source>
        <dbReference type="Proteomes" id="UP000280296"/>
    </source>
</evidence>
<keyword evidence="2" id="KW-0732">Signal</keyword>
<dbReference type="Proteomes" id="UP000280296">
    <property type="component" value="Unassembled WGS sequence"/>
</dbReference>
<evidence type="ECO:0008006" key="5">
    <source>
        <dbReference type="Google" id="ProtNLM"/>
    </source>
</evidence>
<organism evidence="3 4">
    <name type="scientific">Tautonia sociabilis</name>
    <dbReference type="NCBI Taxonomy" id="2080755"/>
    <lineage>
        <taxon>Bacteria</taxon>
        <taxon>Pseudomonadati</taxon>
        <taxon>Planctomycetota</taxon>
        <taxon>Planctomycetia</taxon>
        <taxon>Isosphaerales</taxon>
        <taxon>Isosphaeraceae</taxon>
        <taxon>Tautonia</taxon>
    </lineage>
</organism>
<keyword evidence="1" id="KW-1133">Transmembrane helix</keyword>
<evidence type="ECO:0000313" key="3">
    <source>
        <dbReference type="EMBL" id="RUL89423.1"/>
    </source>
</evidence>
<name>A0A432MPM8_9BACT</name>
<comment type="caution">
    <text evidence="3">The sequence shown here is derived from an EMBL/GenBank/DDBJ whole genome shotgun (WGS) entry which is preliminary data.</text>
</comment>
<reference evidence="3 4" key="1">
    <citation type="submission" date="2018-12" db="EMBL/GenBank/DDBJ databases">
        <authorList>
            <person name="Toschakov S.V."/>
        </authorList>
    </citation>
    <scope>NUCLEOTIDE SEQUENCE [LARGE SCALE GENOMIC DNA]</scope>
    <source>
        <strain evidence="3 4">GM2012</strain>
    </source>
</reference>
<dbReference type="RefSeq" id="WP_126723500.1">
    <property type="nucleotide sequence ID" value="NZ_RYZH01000002.1"/>
</dbReference>
<reference evidence="3 4" key="2">
    <citation type="submission" date="2019-01" db="EMBL/GenBank/DDBJ databases">
        <title>Tautonia sociabilis, a novel thermotolerant planctomycete of Isosphaeraceae family, isolated from a 4000 m deep subterranean habitat.</title>
        <authorList>
            <person name="Kovaleva O.L."/>
            <person name="Elcheninov A.G."/>
            <person name="Van Heerden E."/>
            <person name="Toshchakov S.V."/>
            <person name="Novikov A."/>
            <person name="Bonch-Osmolovskaya E.A."/>
            <person name="Kublanov I.V."/>
        </authorList>
    </citation>
    <scope>NUCLEOTIDE SEQUENCE [LARGE SCALE GENOMIC DNA]</scope>
    <source>
        <strain evidence="3 4">GM2012</strain>
    </source>
</reference>